<feature type="signal peptide" evidence="3">
    <location>
        <begin position="1"/>
        <end position="22"/>
    </location>
</feature>
<keyword evidence="2" id="KW-0812">Transmembrane</keyword>
<sequence>MRIVGWAMACLLAMQVVHPVHASITFYNNITRRLVSYPTFDLFEANFWPYKFSGLAINPSFAEDGSCTLVHPNKTASFHNPLNIHGVPEYKEMVIIIDDLDARDYGCKTITQVAMVVQAYGEELYQHYNYPPTKALLYALVHAYDGVAGAPTTIMDSSTSPSIPDDMPPIPVALLADRFFNDFAKAYDADRPVECSLPVRWISRVQHTVGDRGRAHPPVWPASPSLPHSERHILLRQTQHHLPAGPGGDSAIDRGLPHEDVVAQEQRAAARKLDTARHHLPLAAAGLVPGHQCSRDEAAIPVQDEHPRLPRAPNVDMHPHRCPGLCGAHAARAHRPLVFRQHLRKWSGSHYTVQALRKLLRISVVCVFSQVVICICNILSLARPLTLYPEGLLTWVIFRHAGYLLRAFTLLMVVGVSGHDGARSTHETFKVVRNFFHGYSMRSKPAQESSVASSAYDQHHPPSPRWKRDAAAQDGMV</sequence>
<keyword evidence="2" id="KW-0472">Membrane</keyword>
<evidence type="ECO:0000256" key="1">
    <source>
        <dbReference type="SAM" id="MobiDB-lite"/>
    </source>
</evidence>
<feature type="region of interest" description="Disordered" evidence="1">
    <location>
        <begin position="450"/>
        <end position="477"/>
    </location>
</feature>
<dbReference type="Proteomes" id="UP000278143">
    <property type="component" value="Unassembled WGS sequence"/>
</dbReference>
<protein>
    <submittedName>
        <fullName evidence="4">Uncharacterized protein</fullName>
    </submittedName>
</protein>
<feature type="transmembrane region" description="Helical" evidence="2">
    <location>
        <begin position="392"/>
        <end position="416"/>
    </location>
</feature>
<evidence type="ECO:0000313" key="5">
    <source>
        <dbReference type="Proteomes" id="UP000278143"/>
    </source>
</evidence>
<keyword evidence="2" id="KW-1133">Transmembrane helix</keyword>
<proteinExistence type="predicted"/>
<keyword evidence="5" id="KW-1185">Reference proteome</keyword>
<organism evidence="4 5">
    <name type="scientific">Syncephalis pseudoplumigaleata</name>
    <dbReference type="NCBI Taxonomy" id="1712513"/>
    <lineage>
        <taxon>Eukaryota</taxon>
        <taxon>Fungi</taxon>
        <taxon>Fungi incertae sedis</taxon>
        <taxon>Zoopagomycota</taxon>
        <taxon>Zoopagomycotina</taxon>
        <taxon>Zoopagomycetes</taxon>
        <taxon>Zoopagales</taxon>
        <taxon>Piptocephalidaceae</taxon>
        <taxon>Syncephalis</taxon>
    </lineage>
</organism>
<reference evidence="5" key="1">
    <citation type="journal article" date="2018" name="Nat. Microbiol.">
        <title>Leveraging single-cell genomics to expand the fungal tree of life.</title>
        <authorList>
            <person name="Ahrendt S.R."/>
            <person name="Quandt C.A."/>
            <person name="Ciobanu D."/>
            <person name="Clum A."/>
            <person name="Salamov A."/>
            <person name="Andreopoulos B."/>
            <person name="Cheng J.F."/>
            <person name="Woyke T."/>
            <person name="Pelin A."/>
            <person name="Henrissat B."/>
            <person name="Reynolds N.K."/>
            <person name="Benny G.L."/>
            <person name="Smith M.E."/>
            <person name="James T.Y."/>
            <person name="Grigoriev I.V."/>
        </authorList>
    </citation>
    <scope>NUCLEOTIDE SEQUENCE [LARGE SCALE GENOMIC DNA]</scope>
    <source>
        <strain evidence="5">Benny S71-1</strain>
    </source>
</reference>
<evidence type="ECO:0000256" key="2">
    <source>
        <dbReference type="SAM" id="Phobius"/>
    </source>
</evidence>
<dbReference type="AlphaFoldDB" id="A0A4P9YVP3"/>
<evidence type="ECO:0000256" key="3">
    <source>
        <dbReference type="SAM" id="SignalP"/>
    </source>
</evidence>
<dbReference type="OrthoDB" id="5542996at2759"/>
<feature type="chain" id="PRO_5020553348" evidence="3">
    <location>
        <begin position="23"/>
        <end position="477"/>
    </location>
</feature>
<feature type="transmembrane region" description="Helical" evidence="2">
    <location>
        <begin position="359"/>
        <end position="380"/>
    </location>
</feature>
<accession>A0A4P9YVP3</accession>
<name>A0A4P9YVP3_9FUNG</name>
<keyword evidence="3" id="KW-0732">Signal</keyword>
<dbReference type="EMBL" id="KZ990606">
    <property type="protein sequence ID" value="RKP23888.1"/>
    <property type="molecule type" value="Genomic_DNA"/>
</dbReference>
<gene>
    <name evidence="4" type="ORF">SYNPS1DRAFT_30352</name>
</gene>
<evidence type="ECO:0000313" key="4">
    <source>
        <dbReference type="EMBL" id="RKP23888.1"/>
    </source>
</evidence>